<evidence type="ECO:0000313" key="2">
    <source>
        <dbReference type="Proteomes" id="UP000217790"/>
    </source>
</evidence>
<accession>A0A2H3DAJ8</accession>
<dbReference type="AlphaFoldDB" id="A0A2H3DAJ8"/>
<gene>
    <name evidence="1" type="ORF">ARMGADRAFT_1013481</name>
</gene>
<reference evidence="2" key="1">
    <citation type="journal article" date="2017" name="Nat. Ecol. Evol.">
        <title>Genome expansion and lineage-specific genetic innovations in the forest pathogenic fungi Armillaria.</title>
        <authorList>
            <person name="Sipos G."/>
            <person name="Prasanna A.N."/>
            <person name="Walter M.C."/>
            <person name="O'Connor E."/>
            <person name="Balint B."/>
            <person name="Krizsan K."/>
            <person name="Kiss B."/>
            <person name="Hess J."/>
            <person name="Varga T."/>
            <person name="Slot J."/>
            <person name="Riley R."/>
            <person name="Boka B."/>
            <person name="Rigling D."/>
            <person name="Barry K."/>
            <person name="Lee J."/>
            <person name="Mihaltcheva S."/>
            <person name="LaButti K."/>
            <person name="Lipzen A."/>
            <person name="Waldron R."/>
            <person name="Moloney N.M."/>
            <person name="Sperisen C."/>
            <person name="Kredics L."/>
            <person name="Vagvoelgyi C."/>
            <person name="Patrignani A."/>
            <person name="Fitzpatrick D."/>
            <person name="Nagy I."/>
            <person name="Doyle S."/>
            <person name="Anderson J.B."/>
            <person name="Grigoriev I.V."/>
            <person name="Gueldener U."/>
            <person name="Muensterkoetter M."/>
            <person name="Nagy L.G."/>
        </authorList>
    </citation>
    <scope>NUCLEOTIDE SEQUENCE [LARGE SCALE GENOMIC DNA]</scope>
    <source>
        <strain evidence="2">Ar21-2</strain>
    </source>
</reference>
<evidence type="ECO:0000313" key="1">
    <source>
        <dbReference type="EMBL" id="PBK92261.1"/>
    </source>
</evidence>
<protein>
    <submittedName>
        <fullName evidence="1">Uncharacterized protein</fullName>
    </submittedName>
</protein>
<dbReference type="InParanoid" id="A0A2H3DAJ8"/>
<organism evidence="1 2">
    <name type="scientific">Armillaria gallica</name>
    <name type="common">Bulbous honey fungus</name>
    <name type="synonym">Armillaria bulbosa</name>
    <dbReference type="NCBI Taxonomy" id="47427"/>
    <lineage>
        <taxon>Eukaryota</taxon>
        <taxon>Fungi</taxon>
        <taxon>Dikarya</taxon>
        <taxon>Basidiomycota</taxon>
        <taxon>Agaricomycotina</taxon>
        <taxon>Agaricomycetes</taxon>
        <taxon>Agaricomycetidae</taxon>
        <taxon>Agaricales</taxon>
        <taxon>Marasmiineae</taxon>
        <taxon>Physalacriaceae</taxon>
        <taxon>Armillaria</taxon>
    </lineage>
</organism>
<sequence>MTHTYEKADKRMTSAMCITKLATAFGVTSRWMEYYEVINTPADKISETSRRKKWGP</sequence>
<keyword evidence="2" id="KW-1185">Reference proteome</keyword>
<dbReference type="EMBL" id="KZ293659">
    <property type="protein sequence ID" value="PBK92261.1"/>
    <property type="molecule type" value="Genomic_DNA"/>
</dbReference>
<dbReference type="Proteomes" id="UP000217790">
    <property type="component" value="Unassembled WGS sequence"/>
</dbReference>
<name>A0A2H3DAJ8_ARMGA</name>
<feature type="non-terminal residue" evidence="1">
    <location>
        <position position="56"/>
    </location>
</feature>
<proteinExistence type="predicted"/>